<keyword evidence="1" id="KW-0963">Cytoplasm</keyword>
<dbReference type="Proteomes" id="UP000076154">
    <property type="component" value="Unassembled WGS sequence"/>
</dbReference>
<proteinExistence type="predicted"/>
<evidence type="ECO:0000256" key="3">
    <source>
        <dbReference type="ARBA" id="ARBA00022917"/>
    </source>
</evidence>
<dbReference type="STRING" id="39966.A0A369JMI9"/>
<keyword evidence="3" id="KW-0648">Protein biosynthesis</keyword>
<protein>
    <submittedName>
        <fullName evidence="4">Eukaryotic translation initiation factor 3 subunit E</fullName>
    </submittedName>
</protein>
<evidence type="ECO:0000256" key="2">
    <source>
        <dbReference type="ARBA" id="ARBA00022540"/>
    </source>
</evidence>
<dbReference type="GO" id="GO:0003743">
    <property type="term" value="F:translation initiation factor activity"/>
    <property type="evidence" value="ECO:0007669"/>
    <property type="project" value="UniProtKB-KW"/>
</dbReference>
<comment type="caution">
    <text evidence="4">The sequence shown here is derived from an EMBL/GenBank/DDBJ whole genome shotgun (WGS) entry which is preliminary data.</text>
</comment>
<dbReference type="EMBL" id="LUEZ02000050">
    <property type="protein sequence ID" value="RDB22430.1"/>
    <property type="molecule type" value="Genomic_DNA"/>
</dbReference>
<organism evidence="4 5">
    <name type="scientific">Hypsizygus marmoreus</name>
    <name type="common">White beech mushroom</name>
    <name type="synonym">Agaricus marmoreus</name>
    <dbReference type="NCBI Taxonomy" id="39966"/>
    <lineage>
        <taxon>Eukaryota</taxon>
        <taxon>Fungi</taxon>
        <taxon>Dikarya</taxon>
        <taxon>Basidiomycota</taxon>
        <taxon>Agaricomycotina</taxon>
        <taxon>Agaricomycetes</taxon>
        <taxon>Agaricomycetidae</taxon>
        <taxon>Agaricales</taxon>
        <taxon>Tricholomatineae</taxon>
        <taxon>Lyophyllaceae</taxon>
        <taxon>Hypsizygus</taxon>
    </lineage>
</organism>
<dbReference type="InParanoid" id="A0A369JMI9"/>
<keyword evidence="5" id="KW-1185">Reference proteome</keyword>
<dbReference type="PANTHER" id="PTHR10317">
    <property type="entry name" value="EUKARYOTIC TRANSLATION INITIATION FACTOR 3 SUBUNIT E"/>
    <property type="match status" value="1"/>
</dbReference>
<evidence type="ECO:0000256" key="1">
    <source>
        <dbReference type="ARBA" id="ARBA00022490"/>
    </source>
</evidence>
<sequence length="316" mass="35362">MDRGALKKLSSNLFTFLSILPPSEITHVTSRLKSNIMLYNFSQFQCSRDNYSGAAYYPCYLRVLSTDAGLNKPNPWGKVAFDVLTWSWDIVLEELNNLRDAIDARPFVFLLTSSELALALFHSPISISAGPHASALQLCHRLPRHCRLPQQHRLLSTQTPVSTRMCTAIREAIKVIQTEEYQYQDPVTPLPSPSLLPLWHPLLVIVIFAVVAVVLSPTPPFLHSFVKVNVTLHLSPSFSHVSSPYDTSHRATHLSLTLFTRPRFYPSILPSDSLYPPFLNVIEITPPLQLIYQTVIEKICGLALPTQVLGAAVPEV</sequence>
<gene>
    <name evidence="4" type="primary">TIF3E1</name>
    <name evidence="4" type="ORF">Hypma_010423</name>
</gene>
<dbReference type="OrthoDB" id="417252at2759"/>
<dbReference type="AlphaFoldDB" id="A0A369JMI9"/>
<accession>A0A369JMI9</accession>
<name>A0A369JMI9_HYPMA</name>
<reference evidence="4" key="1">
    <citation type="submission" date="2018-04" db="EMBL/GenBank/DDBJ databases">
        <title>Whole genome sequencing of Hypsizygus marmoreus.</title>
        <authorList>
            <person name="Choi I.-G."/>
            <person name="Min B."/>
            <person name="Kim J.-G."/>
            <person name="Kim S."/>
            <person name="Oh Y.-L."/>
            <person name="Kong W.-S."/>
            <person name="Park H."/>
            <person name="Jeong J."/>
            <person name="Song E.-S."/>
        </authorList>
    </citation>
    <scope>NUCLEOTIDE SEQUENCE [LARGE SCALE GENOMIC DNA]</scope>
    <source>
        <strain evidence="4">51987-8</strain>
    </source>
</reference>
<dbReference type="GO" id="GO:0005852">
    <property type="term" value="C:eukaryotic translation initiation factor 3 complex"/>
    <property type="evidence" value="ECO:0007669"/>
    <property type="project" value="InterPro"/>
</dbReference>
<dbReference type="InterPro" id="IPR016650">
    <property type="entry name" value="eIF3e"/>
</dbReference>
<evidence type="ECO:0000313" key="5">
    <source>
        <dbReference type="Proteomes" id="UP000076154"/>
    </source>
</evidence>
<evidence type="ECO:0000313" key="4">
    <source>
        <dbReference type="EMBL" id="RDB22430.1"/>
    </source>
</evidence>
<keyword evidence="2 4" id="KW-0396">Initiation factor</keyword>